<dbReference type="PANTHER" id="PTHR31669:SF283">
    <property type="entry name" value="PROTEIN FAR1-RELATED SEQUENCE"/>
    <property type="match status" value="1"/>
</dbReference>
<keyword evidence="2" id="KW-0732">Signal</keyword>
<evidence type="ECO:0000256" key="2">
    <source>
        <dbReference type="SAM" id="SignalP"/>
    </source>
</evidence>
<comment type="caution">
    <text evidence="3">The sequence shown here is derived from an EMBL/GenBank/DDBJ whole genome shotgun (WGS) entry which is preliminary data.</text>
</comment>
<dbReference type="GO" id="GO:0006355">
    <property type="term" value="P:regulation of DNA-templated transcription"/>
    <property type="evidence" value="ECO:0007669"/>
    <property type="project" value="UniProtKB-UniRule"/>
</dbReference>
<name>A0A444YPR9_ARAHY</name>
<dbReference type="EMBL" id="SDMP01000016">
    <property type="protein sequence ID" value="RYR03869.1"/>
    <property type="molecule type" value="Genomic_DNA"/>
</dbReference>
<accession>A0A444YPR9</accession>
<reference evidence="3 4" key="1">
    <citation type="submission" date="2019-01" db="EMBL/GenBank/DDBJ databases">
        <title>Sequencing of cultivated peanut Arachis hypogaea provides insights into genome evolution and oil improvement.</title>
        <authorList>
            <person name="Chen X."/>
        </authorList>
    </citation>
    <scope>NUCLEOTIDE SEQUENCE [LARGE SCALE GENOMIC DNA]</scope>
    <source>
        <strain evidence="4">cv. Fuhuasheng</strain>
        <tissue evidence="3">Leaves</tissue>
    </source>
</reference>
<dbReference type="Proteomes" id="UP000289738">
    <property type="component" value="Chromosome B06"/>
</dbReference>
<dbReference type="InterPro" id="IPR031052">
    <property type="entry name" value="FHY3/FAR1"/>
</dbReference>
<proteinExistence type="inferred from homology"/>
<evidence type="ECO:0000256" key="1">
    <source>
        <dbReference type="RuleBase" id="RU367018"/>
    </source>
</evidence>
<feature type="signal peptide" evidence="2">
    <location>
        <begin position="1"/>
        <end position="18"/>
    </location>
</feature>
<keyword evidence="1" id="KW-0863">Zinc-finger</keyword>
<dbReference type="AlphaFoldDB" id="A0A444YPR9"/>
<gene>
    <name evidence="3" type="ORF">Ahy_B06g083260</name>
</gene>
<comment type="function">
    <text evidence="1">Putative transcription activator involved in regulating light control of development.</text>
</comment>
<keyword evidence="1" id="KW-0539">Nucleus</keyword>
<dbReference type="GO" id="GO:0005634">
    <property type="term" value="C:nucleus"/>
    <property type="evidence" value="ECO:0007669"/>
    <property type="project" value="UniProtKB-SubCell"/>
</dbReference>
<feature type="chain" id="PRO_5019290664" description="Protein FAR1-RELATED SEQUENCE" evidence="2">
    <location>
        <begin position="19"/>
        <end position="130"/>
    </location>
</feature>
<protein>
    <recommendedName>
        <fullName evidence="1">Protein FAR1-RELATED SEQUENCE</fullName>
    </recommendedName>
</protein>
<evidence type="ECO:0000313" key="4">
    <source>
        <dbReference type="Proteomes" id="UP000289738"/>
    </source>
</evidence>
<sequence length="130" mass="15524">MLQILIVIFCATKSSIKAQFQHVYTHTKFKKVQVQFREKMNYIARSKYYLLGIKAYKVLEQVANSIFNSKIRCQCSLFESKGKLFHHSLCVLSFQQEDKNLKNKHRDIKSSHDESLLEPRYKRFDELVFR</sequence>
<comment type="similarity">
    <text evidence="1">Belongs to the FHY3/FAR1 family.</text>
</comment>
<evidence type="ECO:0000313" key="3">
    <source>
        <dbReference type="EMBL" id="RYR03869.1"/>
    </source>
</evidence>
<keyword evidence="1" id="KW-0862">Zinc</keyword>
<keyword evidence="1" id="KW-0479">Metal-binding</keyword>
<organism evidence="3 4">
    <name type="scientific">Arachis hypogaea</name>
    <name type="common">Peanut</name>
    <dbReference type="NCBI Taxonomy" id="3818"/>
    <lineage>
        <taxon>Eukaryota</taxon>
        <taxon>Viridiplantae</taxon>
        <taxon>Streptophyta</taxon>
        <taxon>Embryophyta</taxon>
        <taxon>Tracheophyta</taxon>
        <taxon>Spermatophyta</taxon>
        <taxon>Magnoliopsida</taxon>
        <taxon>eudicotyledons</taxon>
        <taxon>Gunneridae</taxon>
        <taxon>Pentapetalae</taxon>
        <taxon>rosids</taxon>
        <taxon>fabids</taxon>
        <taxon>Fabales</taxon>
        <taxon>Fabaceae</taxon>
        <taxon>Papilionoideae</taxon>
        <taxon>50 kb inversion clade</taxon>
        <taxon>dalbergioids sensu lato</taxon>
        <taxon>Dalbergieae</taxon>
        <taxon>Pterocarpus clade</taxon>
        <taxon>Arachis</taxon>
    </lineage>
</organism>
<keyword evidence="4" id="KW-1185">Reference proteome</keyword>
<dbReference type="PANTHER" id="PTHR31669">
    <property type="entry name" value="PROTEIN FAR1-RELATED SEQUENCE 10-RELATED"/>
    <property type="match status" value="1"/>
</dbReference>
<dbReference type="GO" id="GO:0008270">
    <property type="term" value="F:zinc ion binding"/>
    <property type="evidence" value="ECO:0007669"/>
    <property type="project" value="UniProtKB-UniRule"/>
</dbReference>
<comment type="subcellular location">
    <subcellularLocation>
        <location evidence="1">Nucleus</location>
    </subcellularLocation>
</comment>